<keyword evidence="3" id="KW-0378">Hydrolase</keyword>
<feature type="transmembrane region" description="Helical" evidence="1">
    <location>
        <begin position="47"/>
        <end position="64"/>
    </location>
</feature>
<evidence type="ECO:0000313" key="4">
    <source>
        <dbReference type="Proteomes" id="UP000518605"/>
    </source>
</evidence>
<dbReference type="AlphaFoldDB" id="A0A7W5GAS7"/>
<feature type="transmembrane region" description="Helical" evidence="1">
    <location>
        <begin position="139"/>
        <end position="159"/>
    </location>
</feature>
<dbReference type="InterPro" id="IPR052901">
    <property type="entry name" value="Bact_TGase-like"/>
</dbReference>
<dbReference type="InterPro" id="IPR025403">
    <property type="entry name" value="TgpA-like_C"/>
</dbReference>
<dbReference type="SMART" id="SM00460">
    <property type="entry name" value="TGc"/>
    <property type="match status" value="1"/>
</dbReference>
<dbReference type="PANTHER" id="PTHR42736">
    <property type="entry name" value="PROTEIN-GLUTAMINE GAMMA-GLUTAMYLTRANSFERASE"/>
    <property type="match status" value="1"/>
</dbReference>
<name>A0A7W5GAS7_9BACL</name>
<feature type="transmembrane region" description="Helical" evidence="1">
    <location>
        <begin position="165"/>
        <end position="181"/>
    </location>
</feature>
<feature type="transmembrane region" description="Helical" evidence="1">
    <location>
        <begin position="112"/>
        <end position="132"/>
    </location>
</feature>
<dbReference type="GO" id="GO:0006508">
    <property type="term" value="P:proteolysis"/>
    <property type="evidence" value="ECO:0007669"/>
    <property type="project" value="UniProtKB-KW"/>
</dbReference>
<protein>
    <submittedName>
        <fullName evidence="3">Transglutaminase-like putative cysteine protease</fullName>
    </submittedName>
</protein>
<feature type="transmembrane region" description="Helical" evidence="1">
    <location>
        <begin position="71"/>
        <end position="92"/>
    </location>
</feature>
<dbReference type="GO" id="GO:0008233">
    <property type="term" value="F:peptidase activity"/>
    <property type="evidence" value="ECO:0007669"/>
    <property type="project" value="UniProtKB-KW"/>
</dbReference>
<keyword evidence="4" id="KW-1185">Reference proteome</keyword>
<dbReference type="Pfam" id="PF01841">
    <property type="entry name" value="Transglut_core"/>
    <property type="match status" value="1"/>
</dbReference>
<keyword evidence="1" id="KW-1133">Transmembrane helix</keyword>
<dbReference type="PANTHER" id="PTHR42736:SF1">
    <property type="entry name" value="PROTEIN-GLUTAMINE GAMMA-GLUTAMYLTRANSFERASE"/>
    <property type="match status" value="1"/>
</dbReference>
<evidence type="ECO:0000259" key="2">
    <source>
        <dbReference type="SMART" id="SM00460"/>
    </source>
</evidence>
<sequence length="748" mass="84397">MKSFMKAIGIYFSSNWFNNLRFIFIAIILSNTITLFEGYWWEETFTIAYVTLFAAAAIDVLLPASVKYAKLLLQAAAAIIITTRLVKMDWLIARPESWQDWVWWLQAHAVQLNPFIWISAALLLLYVLFGIWTTTRFRMIGFVGTNILLLTIGDSFTPIWLWDEVGMVVFIGLLWLVASHMSKLEREHPASWKELAEYPLQLLLPIAIVLTVLMTVGLNMPSLSPLLQDPYTIWKEAKGEQVQVFLGDKGTESITPSKTGNASSGYSRNDDQLGGGFEFDYSPMMTVTTSHRSYWRGESKALYTGSGWKDVEAGETLTPITKGAAFAALDPAPVAGVTKIDQIVTMVRKDVYPVLFGAAPLTTLNWVDNDEATLPSGLRWEANSGELRLLNWSMKNRKYPQTYSVTSSVPVMDEELLRKAEAGWANEADASRNAYYLQLPDTLPDRVKQLAKDITAEAANDYDRAKLLESYLRLNYNYNNLPDQSKLTGASLDFVDQFLFELKEGYCDYFSTAMAVMARSLDLPTRWVKGFAPGVLPVSDYGPPGEFMGENVNPSGSGTYTVRNSDAHSWVEIYFEGFGWIPFEATSGFSFPYTMAAEEDAVLPDTDTEETDAAAVAESETSSSSKVWLWSAVSLIAIAAVAWLYVRRQKLVLAWRKLRHGSYTSNDRIVIETHRLLRICKKRGMERQEHETLREAVIRWSQSRKRLREDFKAVLDGFEQAKYSPAMASTEDADRFVIKVRSLIDQLK</sequence>
<dbReference type="Pfam" id="PF13559">
    <property type="entry name" value="DUF4129"/>
    <property type="match status" value="1"/>
</dbReference>
<proteinExistence type="predicted"/>
<dbReference type="InterPro" id="IPR002931">
    <property type="entry name" value="Transglutaminase-like"/>
</dbReference>
<gene>
    <name evidence="3" type="ORF">FHS16_003145</name>
</gene>
<evidence type="ECO:0000313" key="3">
    <source>
        <dbReference type="EMBL" id="MBB3153086.1"/>
    </source>
</evidence>
<keyword evidence="1" id="KW-0812">Transmembrane</keyword>
<dbReference type="EMBL" id="JACHXW010000008">
    <property type="protein sequence ID" value="MBB3153086.1"/>
    <property type="molecule type" value="Genomic_DNA"/>
</dbReference>
<evidence type="ECO:0000256" key="1">
    <source>
        <dbReference type="SAM" id="Phobius"/>
    </source>
</evidence>
<accession>A0A7W5GAS7</accession>
<keyword evidence="1" id="KW-0472">Membrane</keyword>
<dbReference type="Proteomes" id="UP000518605">
    <property type="component" value="Unassembled WGS sequence"/>
</dbReference>
<comment type="caution">
    <text evidence="3">The sequence shown here is derived from an EMBL/GenBank/DDBJ whole genome shotgun (WGS) entry which is preliminary data.</text>
</comment>
<dbReference type="InterPro" id="IPR038765">
    <property type="entry name" value="Papain-like_cys_pep_sf"/>
</dbReference>
<organism evidence="3 4">
    <name type="scientific">Paenibacillus endophyticus</name>
    <dbReference type="NCBI Taxonomy" id="1294268"/>
    <lineage>
        <taxon>Bacteria</taxon>
        <taxon>Bacillati</taxon>
        <taxon>Bacillota</taxon>
        <taxon>Bacilli</taxon>
        <taxon>Bacillales</taxon>
        <taxon>Paenibacillaceae</taxon>
        <taxon>Paenibacillus</taxon>
    </lineage>
</organism>
<feature type="transmembrane region" description="Helical" evidence="1">
    <location>
        <begin position="627"/>
        <end position="646"/>
    </location>
</feature>
<feature type="domain" description="Transglutaminase-like" evidence="2">
    <location>
        <begin position="499"/>
        <end position="587"/>
    </location>
</feature>
<reference evidence="3 4" key="1">
    <citation type="submission" date="2020-08" db="EMBL/GenBank/DDBJ databases">
        <title>Genomic Encyclopedia of Type Strains, Phase III (KMG-III): the genomes of soil and plant-associated and newly described type strains.</title>
        <authorList>
            <person name="Whitman W."/>
        </authorList>
    </citation>
    <scope>NUCLEOTIDE SEQUENCE [LARGE SCALE GENOMIC DNA]</scope>
    <source>
        <strain evidence="3 4">CECT 8234</strain>
    </source>
</reference>
<dbReference type="RefSeq" id="WP_183563984.1">
    <property type="nucleotide sequence ID" value="NZ_CBCSLB010000015.1"/>
</dbReference>
<dbReference type="SUPFAM" id="SSF54001">
    <property type="entry name" value="Cysteine proteinases"/>
    <property type="match status" value="1"/>
</dbReference>
<feature type="transmembrane region" description="Helical" evidence="1">
    <location>
        <begin position="202"/>
        <end position="220"/>
    </location>
</feature>
<dbReference type="Gene3D" id="3.10.620.30">
    <property type="match status" value="1"/>
</dbReference>
<keyword evidence="3" id="KW-0645">Protease</keyword>